<evidence type="ECO:0000256" key="3">
    <source>
        <dbReference type="ARBA" id="ARBA00022525"/>
    </source>
</evidence>
<dbReference type="Gene3D" id="2.10.25.160">
    <property type="entry name" value="Granulin"/>
    <property type="match status" value="3"/>
</dbReference>
<evidence type="ECO:0000256" key="2">
    <source>
        <dbReference type="ARBA" id="ARBA00010093"/>
    </source>
</evidence>
<dbReference type="PANTHER" id="PTHR12274:SF3">
    <property type="entry name" value="PROGRANULIN"/>
    <property type="match status" value="1"/>
</dbReference>
<dbReference type="AlphaFoldDB" id="A0AA36G0A3"/>
<dbReference type="PROSITE" id="PS00799">
    <property type="entry name" value="GRANULINS"/>
    <property type="match status" value="2"/>
</dbReference>
<feature type="non-terminal residue" evidence="7">
    <location>
        <position position="1"/>
    </location>
</feature>
<evidence type="ECO:0000313" key="7">
    <source>
        <dbReference type="EMBL" id="CAJ0571239.1"/>
    </source>
</evidence>
<evidence type="ECO:0000256" key="4">
    <source>
        <dbReference type="ARBA" id="ARBA00023157"/>
    </source>
</evidence>
<organism evidence="7 8">
    <name type="scientific">Mesorhabditis spiculigera</name>
    <dbReference type="NCBI Taxonomy" id="96644"/>
    <lineage>
        <taxon>Eukaryota</taxon>
        <taxon>Metazoa</taxon>
        <taxon>Ecdysozoa</taxon>
        <taxon>Nematoda</taxon>
        <taxon>Chromadorea</taxon>
        <taxon>Rhabditida</taxon>
        <taxon>Rhabditina</taxon>
        <taxon>Rhabditomorpha</taxon>
        <taxon>Rhabditoidea</taxon>
        <taxon>Rhabditidae</taxon>
        <taxon>Mesorhabditinae</taxon>
        <taxon>Mesorhabditis</taxon>
    </lineage>
</organism>
<dbReference type="InterPro" id="IPR039036">
    <property type="entry name" value="Granulin_fam"/>
</dbReference>
<dbReference type="EMBL" id="CATQJA010002552">
    <property type="protein sequence ID" value="CAJ0571239.1"/>
    <property type="molecule type" value="Genomic_DNA"/>
</dbReference>
<feature type="domain" description="Granulins" evidence="6">
    <location>
        <begin position="63"/>
        <end position="76"/>
    </location>
</feature>
<keyword evidence="5" id="KW-0732">Signal</keyword>
<dbReference type="Pfam" id="PF00396">
    <property type="entry name" value="Granulin"/>
    <property type="match status" value="2"/>
</dbReference>
<reference evidence="7" key="1">
    <citation type="submission" date="2023-06" db="EMBL/GenBank/DDBJ databases">
        <authorList>
            <person name="Delattre M."/>
        </authorList>
    </citation>
    <scope>NUCLEOTIDE SEQUENCE</scope>
    <source>
        <strain evidence="7">AF72</strain>
    </source>
</reference>
<evidence type="ECO:0000256" key="1">
    <source>
        <dbReference type="ARBA" id="ARBA00004613"/>
    </source>
</evidence>
<dbReference type="InterPro" id="IPR000118">
    <property type="entry name" value="Granulin"/>
</dbReference>
<dbReference type="Proteomes" id="UP001177023">
    <property type="component" value="Unassembled WGS sequence"/>
</dbReference>
<accession>A0AA36G0A3</accession>
<feature type="signal peptide" evidence="5">
    <location>
        <begin position="1"/>
        <end position="17"/>
    </location>
</feature>
<gene>
    <name evidence="7" type="ORF">MSPICULIGERA_LOCUS9653</name>
</gene>
<dbReference type="SMART" id="SM00277">
    <property type="entry name" value="GRAN"/>
    <property type="match status" value="3"/>
</dbReference>
<evidence type="ECO:0000259" key="6">
    <source>
        <dbReference type="PROSITE" id="PS00799"/>
    </source>
</evidence>
<evidence type="ECO:0000313" key="8">
    <source>
        <dbReference type="Proteomes" id="UP001177023"/>
    </source>
</evidence>
<keyword evidence="3" id="KW-0964">Secreted</keyword>
<keyword evidence="4" id="KW-1015">Disulfide bond</keyword>
<feature type="chain" id="PRO_5041409733" description="Granulins domain-containing protein" evidence="5">
    <location>
        <begin position="18"/>
        <end position="276"/>
    </location>
</feature>
<dbReference type="InterPro" id="IPR037277">
    <property type="entry name" value="Granulin_sf"/>
</dbReference>
<sequence>MRNLLLILFAVSAGATSYRNVFLPQEGPICSDPRYRCQDEDATCCQTPQGDYGCCPMKNAVCCEDKIHCCPHGTTCDVEEGTCNHASGHRLPLQKKKASQKHDVKLEVECADKKSKCPSGTTCCLMSMGGYGCCPLPKAVCCEDRMHCCPDGTRCDSSGQRCIQDETNHVTPWFTKFPSTPIRRKPGIKFSKDLIEDSSETISDEQEDDAVICGMVRCPSGSTCCATRGLFGQKTFSCCPLAHGTCCHGYCCPAGYWCSAGKTCEKRALTKAELEF</sequence>
<feature type="domain" description="Granulins" evidence="6">
    <location>
        <begin position="142"/>
        <end position="155"/>
    </location>
</feature>
<dbReference type="SUPFAM" id="SSF57277">
    <property type="entry name" value="Granulin repeat"/>
    <property type="match status" value="1"/>
</dbReference>
<dbReference type="GO" id="GO:0005576">
    <property type="term" value="C:extracellular region"/>
    <property type="evidence" value="ECO:0007669"/>
    <property type="project" value="UniProtKB-SubCell"/>
</dbReference>
<comment type="similarity">
    <text evidence="2">Belongs to the granulin family.</text>
</comment>
<protein>
    <recommendedName>
        <fullName evidence="6">Granulins domain-containing protein</fullName>
    </recommendedName>
</protein>
<proteinExistence type="inferred from homology"/>
<dbReference type="PANTHER" id="PTHR12274">
    <property type="entry name" value="GRANULIN"/>
    <property type="match status" value="1"/>
</dbReference>
<comment type="caution">
    <text evidence="7">The sequence shown here is derived from an EMBL/GenBank/DDBJ whole genome shotgun (WGS) entry which is preliminary data.</text>
</comment>
<comment type="subcellular location">
    <subcellularLocation>
        <location evidence="1">Secreted</location>
    </subcellularLocation>
</comment>
<keyword evidence="8" id="KW-1185">Reference proteome</keyword>
<name>A0AA36G0A3_9BILA</name>
<evidence type="ECO:0000256" key="5">
    <source>
        <dbReference type="SAM" id="SignalP"/>
    </source>
</evidence>